<keyword evidence="9 13" id="KW-0472">Membrane</keyword>
<reference evidence="15" key="1">
    <citation type="journal article" date="2018" name="Nat. Microbiol.">
        <title>Leveraging single-cell genomics to expand the fungal tree of life.</title>
        <authorList>
            <person name="Ahrendt S.R."/>
            <person name="Quandt C.A."/>
            <person name="Ciobanu D."/>
            <person name="Clum A."/>
            <person name="Salamov A."/>
            <person name="Andreopoulos B."/>
            <person name="Cheng J.F."/>
            <person name="Woyke T."/>
            <person name="Pelin A."/>
            <person name="Henrissat B."/>
            <person name="Reynolds N.K."/>
            <person name="Benny G.L."/>
            <person name="Smith M.E."/>
            <person name="James T.Y."/>
            <person name="Grigoriev I.V."/>
        </authorList>
    </citation>
    <scope>NUCLEOTIDE SEQUENCE [LARGE SCALE GENOMIC DNA]</scope>
</reference>
<feature type="region of interest" description="Disordered" evidence="12">
    <location>
        <begin position="1"/>
        <end position="20"/>
    </location>
</feature>
<dbReference type="HAMAP" id="MF_01665">
    <property type="entry name" value="HemeA_synth_type2"/>
    <property type="match status" value="1"/>
</dbReference>
<dbReference type="PANTHER" id="PTHR23289">
    <property type="entry name" value="CYTOCHROME C OXIDASE ASSEMBLY PROTEIN COX15"/>
    <property type="match status" value="1"/>
</dbReference>
<evidence type="ECO:0000256" key="9">
    <source>
        <dbReference type="ARBA" id="ARBA00023136"/>
    </source>
</evidence>
<dbReference type="InterPro" id="IPR023754">
    <property type="entry name" value="HemeA_Synthase_type2"/>
</dbReference>
<evidence type="ECO:0000256" key="5">
    <source>
        <dbReference type="ARBA" id="ARBA00022989"/>
    </source>
</evidence>
<feature type="transmembrane region" description="Helical" evidence="13">
    <location>
        <begin position="300"/>
        <end position="320"/>
    </location>
</feature>
<dbReference type="Proteomes" id="UP000267251">
    <property type="component" value="Unassembled WGS sequence"/>
</dbReference>
<dbReference type="OrthoDB" id="1726137at2759"/>
<evidence type="ECO:0000256" key="7">
    <source>
        <dbReference type="ARBA" id="ARBA00023004"/>
    </source>
</evidence>
<keyword evidence="4" id="KW-0479">Metal-binding</keyword>
<evidence type="ECO:0000313" key="15">
    <source>
        <dbReference type="Proteomes" id="UP000267251"/>
    </source>
</evidence>
<comment type="cofactor">
    <cofactor evidence="1">
        <name>heme b</name>
        <dbReference type="ChEBI" id="CHEBI:60344"/>
    </cofactor>
</comment>
<evidence type="ECO:0000256" key="8">
    <source>
        <dbReference type="ARBA" id="ARBA00023133"/>
    </source>
</evidence>
<proteinExistence type="inferred from homology"/>
<evidence type="ECO:0000256" key="2">
    <source>
        <dbReference type="ARBA" id="ARBA00004141"/>
    </source>
</evidence>
<feature type="transmembrane region" description="Helical" evidence="13">
    <location>
        <begin position="332"/>
        <end position="355"/>
    </location>
</feature>
<dbReference type="GO" id="GO:0016653">
    <property type="term" value="F:oxidoreductase activity, acting on NAD(P)H, heme protein as acceptor"/>
    <property type="evidence" value="ECO:0007669"/>
    <property type="project" value="TreeGrafter"/>
</dbReference>
<organism evidence="14 15">
    <name type="scientific">Piptocephalis cylindrospora</name>
    <dbReference type="NCBI Taxonomy" id="1907219"/>
    <lineage>
        <taxon>Eukaryota</taxon>
        <taxon>Fungi</taxon>
        <taxon>Fungi incertae sedis</taxon>
        <taxon>Zoopagomycota</taxon>
        <taxon>Zoopagomycotina</taxon>
        <taxon>Zoopagomycetes</taxon>
        <taxon>Zoopagales</taxon>
        <taxon>Piptocephalidaceae</taxon>
        <taxon>Piptocephalis</taxon>
    </lineage>
</organism>
<feature type="transmembrane region" description="Helical" evidence="13">
    <location>
        <begin position="26"/>
        <end position="46"/>
    </location>
</feature>
<evidence type="ECO:0000256" key="1">
    <source>
        <dbReference type="ARBA" id="ARBA00001970"/>
    </source>
</evidence>
<gene>
    <name evidence="14" type="ORF">BJ684DRAFT_22705</name>
</gene>
<evidence type="ECO:0000256" key="3">
    <source>
        <dbReference type="ARBA" id="ARBA00022692"/>
    </source>
</evidence>
<dbReference type="AlphaFoldDB" id="A0A4P9Y4E9"/>
<dbReference type="GO" id="GO:0005743">
    <property type="term" value="C:mitochondrial inner membrane"/>
    <property type="evidence" value="ECO:0007669"/>
    <property type="project" value="TreeGrafter"/>
</dbReference>
<dbReference type="EMBL" id="KZ987944">
    <property type="protein sequence ID" value="RKP13785.1"/>
    <property type="molecule type" value="Genomic_DNA"/>
</dbReference>
<evidence type="ECO:0000256" key="11">
    <source>
        <dbReference type="ARBA" id="ARBA00048044"/>
    </source>
</evidence>
<dbReference type="Pfam" id="PF02628">
    <property type="entry name" value="COX15-CtaA"/>
    <property type="match status" value="1"/>
</dbReference>
<name>A0A4P9Y4E9_9FUNG</name>
<comment type="pathway">
    <text evidence="10">Porphyrin-containing compound metabolism; heme A biosynthesis; heme A from heme O: step 1/1.</text>
</comment>
<dbReference type="InterPro" id="IPR003780">
    <property type="entry name" value="COX15/CtaA_fam"/>
</dbReference>
<comment type="subcellular location">
    <subcellularLocation>
        <location evidence="2">Membrane</location>
        <topology evidence="2">Multi-pass membrane protein</topology>
    </subcellularLocation>
</comment>
<keyword evidence="8" id="KW-0350">Heme biosynthesis</keyword>
<evidence type="ECO:0000313" key="14">
    <source>
        <dbReference type="EMBL" id="RKP13785.1"/>
    </source>
</evidence>
<feature type="transmembrane region" description="Helical" evidence="13">
    <location>
        <begin position="141"/>
        <end position="159"/>
    </location>
</feature>
<dbReference type="GO" id="GO:0006784">
    <property type="term" value="P:heme A biosynthetic process"/>
    <property type="evidence" value="ECO:0007669"/>
    <property type="project" value="InterPro"/>
</dbReference>
<evidence type="ECO:0000256" key="4">
    <source>
        <dbReference type="ARBA" id="ARBA00022723"/>
    </source>
</evidence>
<accession>A0A4P9Y4E9</accession>
<keyword evidence="7" id="KW-0408">Iron</keyword>
<feature type="transmembrane region" description="Helical" evidence="13">
    <location>
        <begin position="231"/>
        <end position="257"/>
    </location>
</feature>
<dbReference type="GO" id="GO:0046872">
    <property type="term" value="F:metal ion binding"/>
    <property type="evidence" value="ECO:0007669"/>
    <property type="project" value="UniProtKB-KW"/>
</dbReference>
<keyword evidence="6" id="KW-0560">Oxidoreductase</keyword>
<sequence length="388" mass="42337">MGPSSSSGPGPSPPEPLPRSAPPRSIGYWLLGSGTLVFGIVVLGGLTRLTESGLSIVEWNLIKGMKPPRSSEEWEEEFDKYKQFPEYKILNHHMELEDFKNIFYMEWAHRMWGRGIGMAFLLPAAYYAYRGHLKGALGRRVLAIGGLIGFQGALGWYMVKSGLDEALGTTPNAVPRVSQYRLAAHLGSAFAIYAGMLYTGWDILRSRRAIPASSTTTVSAMKKVMALRTPATGLAALIFVTAMSGAFVAGLDAGLLYDTFPLMGDRLVPPKDEIWSENYTHEGSSLKWPNLFENPTTVQFNHRVLATTTFTGISALYFYARRLPLPVPARRAMQALMGVACLQVSLGIGTLIYGVPIALAAAHQAGSLVLLTAALRLTHTLKRFSKKG</sequence>
<keyword evidence="5 13" id="KW-1133">Transmembrane helix</keyword>
<keyword evidence="3 13" id="KW-0812">Transmembrane</keyword>
<comment type="catalytic activity">
    <reaction evidence="11">
        <text>Fe(II)-heme o + 2 A + H2O = Fe(II)-heme a + 2 AH2</text>
        <dbReference type="Rhea" id="RHEA:63388"/>
        <dbReference type="ChEBI" id="CHEBI:13193"/>
        <dbReference type="ChEBI" id="CHEBI:15377"/>
        <dbReference type="ChEBI" id="CHEBI:17499"/>
        <dbReference type="ChEBI" id="CHEBI:60530"/>
        <dbReference type="ChEBI" id="CHEBI:61715"/>
        <dbReference type="EC" id="1.17.99.9"/>
    </reaction>
    <physiologicalReaction direction="left-to-right" evidence="11">
        <dbReference type="Rhea" id="RHEA:63389"/>
    </physiologicalReaction>
</comment>
<keyword evidence="15" id="KW-1185">Reference proteome</keyword>
<evidence type="ECO:0000256" key="13">
    <source>
        <dbReference type="SAM" id="Phobius"/>
    </source>
</evidence>
<evidence type="ECO:0000256" key="6">
    <source>
        <dbReference type="ARBA" id="ARBA00023002"/>
    </source>
</evidence>
<evidence type="ECO:0000256" key="10">
    <source>
        <dbReference type="ARBA" id="ARBA00044501"/>
    </source>
</evidence>
<dbReference type="PANTHER" id="PTHR23289:SF2">
    <property type="entry name" value="CYTOCHROME C OXIDASE ASSEMBLY PROTEIN COX15 HOMOLOG"/>
    <property type="match status" value="1"/>
</dbReference>
<dbReference type="GO" id="GO:0120547">
    <property type="term" value="F:heme A synthase activity"/>
    <property type="evidence" value="ECO:0007669"/>
    <property type="project" value="UniProtKB-EC"/>
</dbReference>
<feature type="compositionally biased region" description="Pro residues" evidence="12">
    <location>
        <begin position="10"/>
        <end position="20"/>
    </location>
</feature>
<feature type="transmembrane region" description="Helical" evidence="13">
    <location>
        <begin position="179"/>
        <end position="198"/>
    </location>
</feature>
<protein>
    <submittedName>
        <fullName evidence="14">COX15/CtaA family</fullName>
    </submittedName>
</protein>
<evidence type="ECO:0000256" key="12">
    <source>
        <dbReference type="SAM" id="MobiDB-lite"/>
    </source>
</evidence>